<evidence type="ECO:0000313" key="7">
    <source>
        <dbReference type="EMBL" id="OJT09828.1"/>
    </source>
</evidence>
<comment type="similarity">
    <text evidence="2">Belongs to the zinc-containing alcohol dehydrogenase family. Quinone oxidoreductase subfamily.</text>
</comment>
<evidence type="ECO:0000256" key="5">
    <source>
        <dbReference type="ARBA" id="ARBA00023002"/>
    </source>
</evidence>
<dbReference type="Gene3D" id="3.90.180.10">
    <property type="entry name" value="Medium-chain alcohol dehydrogenases, catalytic domain"/>
    <property type="match status" value="1"/>
</dbReference>
<dbReference type="AlphaFoldDB" id="A0A1M2VQJ2"/>
<dbReference type="GO" id="GO:0016491">
    <property type="term" value="F:oxidoreductase activity"/>
    <property type="evidence" value="ECO:0007669"/>
    <property type="project" value="UniProtKB-KW"/>
</dbReference>
<dbReference type="PANTHER" id="PTHR43981">
    <property type="entry name" value="ENOYL-[ACYL-CARRIER-PROTEIN] REDUCTASE, MITOCHONDRIAL"/>
    <property type="match status" value="1"/>
</dbReference>
<keyword evidence="5" id="KW-0560">Oxidoreductase</keyword>
<keyword evidence="6" id="KW-0496">Mitochondrion</keyword>
<dbReference type="STRING" id="154538.A0A1M2VQJ2"/>
<dbReference type="GO" id="GO:0005739">
    <property type="term" value="C:mitochondrion"/>
    <property type="evidence" value="ECO:0007669"/>
    <property type="project" value="UniProtKB-SubCell"/>
</dbReference>
<evidence type="ECO:0000313" key="8">
    <source>
        <dbReference type="Proteomes" id="UP000184267"/>
    </source>
</evidence>
<dbReference type="PANTHER" id="PTHR43981:SF2">
    <property type="entry name" value="ENOYL-[ACYL-CARRIER-PROTEIN] REDUCTASE, MITOCHONDRIAL"/>
    <property type="match status" value="1"/>
</dbReference>
<protein>
    <submittedName>
        <fullName evidence="7">Trans-2-enoyl-CoA reductase, mitochondrial</fullName>
    </submittedName>
</protein>
<dbReference type="EMBL" id="MNAD01000876">
    <property type="protein sequence ID" value="OJT09828.1"/>
    <property type="molecule type" value="Genomic_DNA"/>
</dbReference>
<name>A0A1M2VQJ2_TRAPU</name>
<reference evidence="7 8" key="1">
    <citation type="submission" date="2016-10" db="EMBL/GenBank/DDBJ databases">
        <title>Genome sequence of the basidiomycete white-rot fungus Trametes pubescens.</title>
        <authorList>
            <person name="Makela M.R."/>
            <person name="Granchi Z."/>
            <person name="Peng M."/>
            <person name="De Vries R.P."/>
            <person name="Grigoriev I."/>
            <person name="Riley R."/>
            <person name="Hilden K."/>
        </authorList>
    </citation>
    <scope>NUCLEOTIDE SEQUENCE [LARGE SCALE GENOMIC DNA]</scope>
    <source>
        <strain evidence="7 8">FBCC735</strain>
    </source>
</reference>
<evidence type="ECO:0000256" key="6">
    <source>
        <dbReference type="ARBA" id="ARBA00023128"/>
    </source>
</evidence>
<dbReference type="InterPro" id="IPR036291">
    <property type="entry name" value="NAD(P)-bd_dom_sf"/>
</dbReference>
<dbReference type="InterPro" id="IPR051034">
    <property type="entry name" value="Mito_Enoyl-ACP_Reductase"/>
</dbReference>
<comment type="subcellular location">
    <subcellularLocation>
        <location evidence="1">Mitochondrion</location>
    </subcellularLocation>
</comment>
<evidence type="ECO:0000256" key="4">
    <source>
        <dbReference type="ARBA" id="ARBA00022946"/>
    </source>
</evidence>
<comment type="caution">
    <text evidence="7">The sequence shown here is derived from an EMBL/GenBank/DDBJ whole genome shotgun (WGS) entry which is preliminary data.</text>
</comment>
<accession>A0A1M2VQJ2</accession>
<evidence type="ECO:0000256" key="2">
    <source>
        <dbReference type="ARBA" id="ARBA00010371"/>
    </source>
</evidence>
<dbReference type="OrthoDB" id="7482721at2759"/>
<keyword evidence="8" id="KW-1185">Reference proteome</keyword>
<dbReference type="Gene3D" id="3.40.50.720">
    <property type="entry name" value="NAD(P)-binding Rossmann-like Domain"/>
    <property type="match status" value="1"/>
</dbReference>
<keyword evidence="3" id="KW-0521">NADP</keyword>
<sequence length="120" mass="12778">MQMPQPSGEDVFVGGNEGLAEVTDIGSGVKGLQKGDWVVSAKAQVGSWSTSRVLRAEDVIKLPAGQLSEVNAATITASIVLLSHEEDVNPATAYNMLRDFVDLKEGDWVLQNGYILSTST</sequence>
<dbReference type="OMA" id="GDWILQN"/>
<evidence type="ECO:0000256" key="1">
    <source>
        <dbReference type="ARBA" id="ARBA00004173"/>
    </source>
</evidence>
<dbReference type="SUPFAM" id="SSF50129">
    <property type="entry name" value="GroES-like"/>
    <property type="match status" value="1"/>
</dbReference>
<proteinExistence type="inferred from homology"/>
<dbReference type="SUPFAM" id="SSF51735">
    <property type="entry name" value="NAD(P)-binding Rossmann-fold domains"/>
    <property type="match status" value="1"/>
</dbReference>
<organism evidence="7 8">
    <name type="scientific">Trametes pubescens</name>
    <name type="common">White-rot fungus</name>
    <dbReference type="NCBI Taxonomy" id="154538"/>
    <lineage>
        <taxon>Eukaryota</taxon>
        <taxon>Fungi</taxon>
        <taxon>Dikarya</taxon>
        <taxon>Basidiomycota</taxon>
        <taxon>Agaricomycotina</taxon>
        <taxon>Agaricomycetes</taxon>
        <taxon>Polyporales</taxon>
        <taxon>Polyporaceae</taxon>
        <taxon>Trametes</taxon>
    </lineage>
</organism>
<keyword evidence="4" id="KW-0809">Transit peptide</keyword>
<dbReference type="GO" id="GO:0006631">
    <property type="term" value="P:fatty acid metabolic process"/>
    <property type="evidence" value="ECO:0007669"/>
    <property type="project" value="TreeGrafter"/>
</dbReference>
<dbReference type="InterPro" id="IPR011032">
    <property type="entry name" value="GroES-like_sf"/>
</dbReference>
<evidence type="ECO:0000256" key="3">
    <source>
        <dbReference type="ARBA" id="ARBA00022857"/>
    </source>
</evidence>
<dbReference type="Proteomes" id="UP000184267">
    <property type="component" value="Unassembled WGS sequence"/>
</dbReference>
<gene>
    <name evidence="7" type="ORF">TRAPUB_13698</name>
</gene>